<dbReference type="EMBL" id="KQ234510">
    <property type="protein sequence ID" value="KMZ77101.1"/>
    <property type="molecule type" value="Genomic_DNA"/>
</dbReference>
<proteinExistence type="predicted"/>
<protein>
    <recommendedName>
        <fullName evidence="3">Variable surface protein</fullName>
    </recommendedName>
</protein>
<reference evidence="1 2" key="1">
    <citation type="submission" date="2011-08" db="EMBL/GenBank/DDBJ databases">
        <title>The Genome Sequence of Plasmodium vivax India VII.</title>
        <authorList>
            <consortium name="The Broad Institute Genome Sequencing Platform"/>
            <consortium name="The Broad Institute Genome Sequencing Center for Infectious Disease"/>
            <person name="Neafsey D."/>
            <person name="Carlton J."/>
            <person name="Barnwell J."/>
            <person name="Collins W."/>
            <person name="Escalante A."/>
            <person name="Mullikin J."/>
            <person name="Saul A."/>
            <person name="Guigo R."/>
            <person name="Camara F."/>
            <person name="Young S.K."/>
            <person name="Zeng Q."/>
            <person name="Gargeya S."/>
            <person name="Fitzgerald M."/>
            <person name="Haas B."/>
            <person name="Abouelleil A."/>
            <person name="Alvarado L."/>
            <person name="Arachchi H.M."/>
            <person name="Berlin A."/>
            <person name="Brown A."/>
            <person name="Chapman S.B."/>
            <person name="Chen Z."/>
            <person name="Dunbar C."/>
            <person name="Freedman E."/>
            <person name="Gearin G."/>
            <person name="Gellesch M."/>
            <person name="Goldberg J."/>
            <person name="Griggs A."/>
            <person name="Gujja S."/>
            <person name="Heiman D."/>
            <person name="Howarth C."/>
            <person name="Larson L."/>
            <person name="Lui A."/>
            <person name="MacDonald P.J.P."/>
            <person name="Montmayeur A."/>
            <person name="Murphy C."/>
            <person name="Neiman D."/>
            <person name="Pearson M."/>
            <person name="Priest M."/>
            <person name="Roberts A."/>
            <person name="Saif S."/>
            <person name="Shea T."/>
            <person name="Shenoy N."/>
            <person name="Sisk P."/>
            <person name="Stolte C."/>
            <person name="Sykes S."/>
            <person name="Wortman J."/>
            <person name="Nusbaum C."/>
            <person name="Birren B."/>
        </authorList>
    </citation>
    <scope>NUCLEOTIDE SEQUENCE [LARGE SCALE GENOMIC DNA]</scope>
    <source>
        <strain evidence="1 2">India VII</strain>
    </source>
</reference>
<gene>
    <name evidence="1" type="ORF">PVIIG_06434</name>
</gene>
<name>A0A0J9S2T2_PLAVI</name>
<dbReference type="AlphaFoldDB" id="A0A0J9S2T2"/>
<evidence type="ECO:0008006" key="3">
    <source>
        <dbReference type="Google" id="ProtNLM"/>
    </source>
</evidence>
<sequence length="221" mass="25900">MALYDSTCQVVLGRDNRNNINYKNVCMKLMKNLGVHPNDTRPKRPGSERCKTLIYWLYYVTNKVKIRYEFINKIFQESNELVFSDPKQPICFNTYDEKIKDPLKIIKLYNLQENVDIFLSTLKKKGTDDYCSCKKYIYDCVDIYKDMNKMYCTDPVDRDTKNKSTCDILSTFKISYTDFLSNRLEVGEKIPSLLSKEKEHMEECISAQSSVSGSTSQHNMR</sequence>
<evidence type="ECO:0000313" key="1">
    <source>
        <dbReference type="EMBL" id="KMZ77101.1"/>
    </source>
</evidence>
<evidence type="ECO:0000313" key="2">
    <source>
        <dbReference type="Proteomes" id="UP000053562"/>
    </source>
</evidence>
<dbReference type="Proteomes" id="UP000053562">
    <property type="component" value="Unassembled WGS sequence"/>
</dbReference>
<dbReference type="OrthoDB" id="384458at2759"/>
<organism evidence="1 2">
    <name type="scientific">Plasmodium vivax India VII</name>
    <dbReference type="NCBI Taxonomy" id="1077284"/>
    <lineage>
        <taxon>Eukaryota</taxon>
        <taxon>Sar</taxon>
        <taxon>Alveolata</taxon>
        <taxon>Apicomplexa</taxon>
        <taxon>Aconoidasida</taxon>
        <taxon>Haemosporida</taxon>
        <taxon>Plasmodiidae</taxon>
        <taxon>Plasmodium</taxon>
        <taxon>Plasmodium (Plasmodium)</taxon>
    </lineage>
</organism>
<accession>A0A0J9S2T2</accession>